<dbReference type="Proteomes" id="UP001432322">
    <property type="component" value="Unassembled WGS sequence"/>
</dbReference>
<dbReference type="EMBL" id="BTSY01000005">
    <property type="protein sequence ID" value="GMT29418.1"/>
    <property type="molecule type" value="Genomic_DNA"/>
</dbReference>
<name>A0AAV5WD22_9BILA</name>
<comment type="caution">
    <text evidence="1">The sequence shown here is derived from an EMBL/GenBank/DDBJ whole genome shotgun (WGS) entry which is preliminary data.</text>
</comment>
<protein>
    <submittedName>
        <fullName evidence="1">Uncharacterized protein</fullName>
    </submittedName>
</protein>
<feature type="non-terminal residue" evidence="1">
    <location>
        <position position="93"/>
    </location>
</feature>
<evidence type="ECO:0000313" key="1">
    <source>
        <dbReference type="EMBL" id="GMT29418.1"/>
    </source>
</evidence>
<evidence type="ECO:0000313" key="2">
    <source>
        <dbReference type="Proteomes" id="UP001432322"/>
    </source>
</evidence>
<feature type="non-terminal residue" evidence="1">
    <location>
        <position position="1"/>
    </location>
</feature>
<dbReference type="AlphaFoldDB" id="A0AAV5WD22"/>
<gene>
    <name evidence="1" type="ORF">PFISCL1PPCAC_20715</name>
</gene>
<accession>A0AAV5WD22</accession>
<keyword evidence="2" id="KW-1185">Reference proteome</keyword>
<organism evidence="1 2">
    <name type="scientific">Pristionchus fissidentatus</name>
    <dbReference type="NCBI Taxonomy" id="1538716"/>
    <lineage>
        <taxon>Eukaryota</taxon>
        <taxon>Metazoa</taxon>
        <taxon>Ecdysozoa</taxon>
        <taxon>Nematoda</taxon>
        <taxon>Chromadorea</taxon>
        <taxon>Rhabditida</taxon>
        <taxon>Rhabditina</taxon>
        <taxon>Diplogasteromorpha</taxon>
        <taxon>Diplogasteroidea</taxon>
        <taxon>Neodiplogasteridae</taxon>
        <taxon>Pristionchus</taxon>
    </lineage>
</organism>
<reference evidence="1" key="1">
    <citation type="submission" date="2023-10" db="EMBL/GenBank/DDBJ databases">
        <title>Genome assembly of Pristionchus species.</title>
        <authorList>
            <person name="Yoshida K."/>
            <person name="Sommer R.J."/>
        </authorList>
    </citation>
    <scope>NUCLEOTIDE SEQUENCE</scope>
    <source>
        <strain evidence="1">RS5133</strain>
    </source>
</reference>
<proteinExistence type="predicted"/>
<sequence length="93" mass="10523">IAKTVFDTVPTDILLQYLAVDMHLLSLDKEDGVSEIGGNGEVEVWNRLHSTDILNEDVAINPHHVTIAFLRQLDEPLPSRHFDLEFTVLVVEF</sequence>